<comment type="caution">
    <text evidence="1">The sequence shown here is derived from an EMBL/GenBank/DDBJ whole genome shotgun (WGS) entry which is preliminary data.</text>
</comment>
<protein>
    <submittedName>
        <fullName evidence="1">Uncharacterized protein</fullName>
    </submittedName>
</protein>
<accession>A0ABX2C7R9</accession>
<keyword evidence="2" id="KW-1185">Reference proteome</keyword>
<name>A0ABX2C7R9_9BRAD</name>
<proteinExistence type="predicted"/>
<evidence type="ECO:0000313" key="1">
    <source>
        <dbReference type="EMBL" id="NPU64309.1"/>
    </source>
</evidence>
<sequence>MLPLGSEFVNEAEPSRRRLVQAGAAFAATGGGKTDIVFRDGPVGHDQRS</sequence>
<reference evidence="1" key="1">
    <citation type="submission" date="2020-05" db="EMBL/GenBank/DDBJ databases">
        <title>Nod-independent and nitrogen-fixing Bradyrhizobium aeschynomene sp. nov. isolated from nodules of Aeschynomene indica.</title>
        <authorList>
            <person name="Zhang Z."/>
        </authorList>
    </citation>
    <scope>NUCLEOTIDE SEQUENCE</scope>
    <source>
        <strain evidence="1">83012</strain>
    </source>
</reference>
<evidence type="ECO:0000313" key="2">
    <source>
        <dbReference type="Proteomes" id="UP000886476"/>
    </source>
</evidence>
<gene>
    <name evidence="1" type="ORF">HL667_04800</name>
</gene>
<organism evidence="1 2">
    <name type="scientific">Bradyrhizobium aeschynomenes</name>
    <dbReference type="NCBI Taxonomy" id="2734909"/>
    <lineage>
        <taxon>Bacteria</taxon>
        <taxon>Pseudomonadati</taxon>
        <taxon>Pseudomonadota</taxon>
        <taxon>Alphaproteobacteria</taxon>
        <taxon>Hyphomicrobiales</taxon>
        <taxon>Nitrobacteraceae</taxon>
        <taxon>Bradyrhizobium</taxon>
    </lineage>
</organism>
<dbReference type="RefSeq" id="WP_172109367.1">
    <property type="nucleotide sequence ID" value="NZ_JABFDM010000013.1"/>
</dbReference>
<dbReference type="Proteomes" id="UP000886476">
    <property type="component" value="Unassembled WGS sequence"/>
</dbReference>
<dbReference type="EMBL" id="JABFDN010000001">
    <property type="protein sequence ID" value="NPU64309.1"/>
    <property type="molecule type" value="Genomic_DNA"/>
</dbReference>